<dbReference type="PROSITE" id="PS00028">
    <property type="entry name" value="ZINC_FINGER_C2H2_1"/>
    <property type="match status" value="2"/>
</dbReference>
<evidence type="ECO:0000259" key="6">
    <source>
        <dbReference type="PROSITE" id="PS50157"/>
    </source>
</evidence>
<accession>A0A1Q5SYP9</accession>
<dbReference type="Proteomes" id="UP000186955">
    <property type="component" value="Unassembled WGS sequence"/>
</dbReference>
<keyword evidence="4" id="KW-0862">Zinc</keyword>
<evidence type="ECO:0000256" key="5">
    <source>
        <dbReference type="PROSITE-ProRule" id="PRU00042"/>
    </source>
</evidence>
<reference evidence="7 8" key="1">
    <citation type="submission" date="2016-10" db="EMBL/GenBank/DDBJ databases">
        <title>Genome sequence of the ascomycete fungus Penicillium subrubescens.</title>
        <authorList>
            <person name="De Vries R.P."/>
            <person name="Peng M."/>
            <person name="Dilokpimol A."/>
            <person name="Hilden K."/>
            <person name="Makela M.R."/>
            <person name="Grigoriev I."/>
            <person name="Riley R."/>
            <person name="Granchi Z."/>
        </authorList>
    </citation>
    <scope>NUCLEOTIDE SEQUENCE [LARGE SCALE GENOMIC DNA]</scope>
    <source>
        <strain evidence="7 8">CBS 132785</strain>
    </source>
</reference>
<evidence type="ECO:0000313" key="8">
    <source>
        <dbReference type="Proteomes" id="UP000186955"/>
    </source>
</evidence>
<feature type="domain" description="C2H2-type" evidence="6">
    <location>
        <begin position="165"/>
        <end position="194"/>
    </location>
</feature>
<feature type="domain" description="C2H2-type" evidence="6">
    <location>
        <begin position="135"/>
        <end position="164"/>
    </location>
</feature>
<evidence type="ECO:0000313" key="7">
    <source>
        <dbReference type="EMBL" id="OKO93080.1"/>
    </source>
</evidence>
<dbReference type="GO" id="GO:0008270">
    <property type="term" value="F:zinc ion binding"/>
    <property type="evidence" value="ECO:0007669"/>
    <property type="project" value="UniProtKB-KW"/>
</dbReference>
<dbReference type="EMBL" id="MNBE01000726">
    <property type="protein sequence ID" value="OKO93080.1"/>
    <property type="molecule type" value="Genomic_DNA"/>
</dbReference>
<name>A0A1Q5SYP9_9EURO</name>
<dbReference type="FunFam" id="3.30.160.60:FF:000100">
    <property type="entry name" value="Zinc finger 45-like"/>
    <property type="match status" value="1"/>
</dbReference>
<dbReference type="Gene3D" id="3.30.160.60">
    <property type="entry name" value="Classic Zinc Finger"/>
    <property type="match status" value="1"/>
</dbReference>
<evidence type="ECO:0000256" key="1">
    <source>
        <dbReference type="ARBA" id="ARBA00022723"/>
    </source>
</evidence>
<proteinExistence type="predicted"/>
<protein>
    <submittedName>
        <fullName evidence="7">Regulatory protein brlA</fullName>
    </submittedName>
</protein>
<keyword evidence="2" id="KW-0677">Repeat</keyword>
<dbReference type="STRING" id="1316194.A0A1Q5SYP9"/>
<dbReference type="SUPFAM" id="SSF57667">
    <property type="entry name" value="beta-beta-alpha zinc fingers"/>
    <property type="match status" value="1"/>
</dbReference>
<organism evidence="7 8">
    <name type="scientific">Penicillium subrubescens</name>
    <dbReference type="NCBI Taxonomy" id="1316194"/>
    <lineage>
        <taxon>Eukaryota</taxon>
        <taxon>Fungi</taxon>
        <taxon>Dikarya</taxon>
        <taxon>Ascomycota</taxon>
        <taxon>Pezizomycotina</taxon>
        <taxon>Eurotiomycetes</taxon>
        <taxon>Eurotiomycetidae</taxon>
        <taxon>Eurotiales</taxon>
        <taxon>Aspergillaceae</taxon>
        <taxon>Penicillium</taxon>
    </lineage>
</organism>
<dbReference type="Pfam" id="PF00096">
    <property type="entry name" value="zf-C2H2"/>
    <property type="match status" value="1"/>
</dbReference>
<evidence type="ECO:0000256" key="2">
    <source>
        <dbReference type="ARBA" id="ARBA00022737"/>
    </source>
</evidence>
<dbReference type="PANTHER" id="PTHR23235">
    <property type="entry name" value="KRUEPPEL-LIKE TRANSCRIPTION FACTOR"/>
    <property type="match status" value="1"/>
</dbReference>
<keyword evidence="1" id="KW-0479">Metal-binding</keyword>
<dbReference type="PROSITE" id="PS50157">
    <property type="entry name" value="ZINC_FINGER_C2H2_2"/>
    <property type="match status" value="2"/>
</dbReference>
<keyword evidence="8" id="KW-1185">Reference proteome</keyword>
<dbReference type="InterPro" id="IPR013087">
    <property type="entry name" value="Znf_C2H2_type"/>
</dbReference>
<dbReference type="InterPro" id="IPR036236">
    <property type="entry name" value="Znf_C2H2_sf"/>
</dbReference>
<dbReference type="SMART" id="SM00355">
    <property type="entry name" value="ZnF_C2H2"/>
    <property type="match status" value="2"/>
</dbReference>
<evidence type="ECO:0000256" key="3">
    <source>
        <dbReference type="ARBA" id="ARBA00022771"/>
    </source>
</evidence>
<dbReference type="AlphaFoldDB" id="A0A1Q5SYP9"/>
<sequence>METTIRGPCQWPVLQAGHSQVAVHWISFLGNIWPSMEFSIHVYAKQAQHQNPVWYKDDSALEPGVEVFARNPTAESCSVAMLNTSDNALFGEMLDSEWTTSWHDFEEFTRLICGSQGYSSHSRNGIPWQFQRRQFKCSVAGCKGRFRYFQGLQRHLSGHLAGKPHSCWVPECQRSFSRRDNLKAHYATHGRQGGRNRYVATLDPTSSAHDPYFRGLLTSDGLPVREANIGVPDI</sequence>
<evidence type="ECO:0000256" key="4">
    <source>
        <dbReference type="ARBA" id="ARBA00022833"/>
    </source>
</evidence>
<gene>
    <name evidence="7" type="ORF">PENSUB_12525</name>
</gene>
<comment type="caution">
    <text evidence="7">The sequence shown here is derived from an EMBL/GenBank/DDBJ whole genome shotgun (WGS) entry which is preliminary data.</text>
</comment>
<keyword evidence="3 5" id="KW-0863">Zinc-finger</keyword>